<sequence>MATTLDHTDWRVTELVMRSWTEPRPLTWHVDDLILIEDLDRPAPGCALPSYTG</sequence>
<evidence type="ECO:0000313" key="1">
    <source>
        <dbReference type="EMBL" id="MBF8184489.1"/>
    </source>
</evidence>
<organism evidence="1 2">
    <name type="scientific">Nonomuraea cypriaca</name>
    <dbReference type="NCBI Taxonomy" id="1187855"/>
    <lineage>
        <taxon>Bacteria</taxon>
        <taxon>Bacillati</taxon>
        <taxon>Actinomycetota</taxon>
        <taxon>Actinomycetes</taxon>
        <taxon>Streptosporangiales</taxon>
        <taxon>Streptosporangiaceae</taxon>
        <taxon>Nonomuraea</taxon>
    </lineage>
</organism>
<dbReference type="AlphaFoldDB" id="A0A931EUG4"/>
<protein>
    <submittedName>
        <fullName evidence="1">Uncharacterized protein</fullName>
    </submittedName>
</protein>
<dbReference type="Proteomes" id="UP000605361">
    <property type="component" value="Unassembled WGS sequence"/>
</dbReference>
<reference evidence="1" key="1">
    <citation type="submission" date="2020-11" db="EMBL/GenBank/DDBJ databases">
        <title>Whole-genome analyses of Nonomuraea sp. K274.</title>
        <authorList>
            <person name="Veyisoglu A."/>
        </authorList>
    </citation>
    <scope>NUCLEOTIDE SEQUENCE</scope>
    <source>
        <strain evidence="1">K274</strain>
    </source>
</reference>
<proteinExistence type="predicted"/>
<name>A0A931EUG4_9ACTN</name>
<comment type="caution">
    <text evidence="1">The sequence shown here is derived from an EMBL/GenBank/DDBJ whole genome shotgun (WGS) entry which is preliminary data.</text>
</comment>
<evidence type="ECO:0000313" key="2">
    <source>
        <dbReference type="Proteomes" id="UP000605361"/>
    </source>
</evidence>
<accession>A0A931EUG4</accession>
<dbReference type="RefSeq" id="WP_195893480.1">
    <property type="nucleotide sequence ID" value="NZ_JADOGI010000003.1"/>
</dbReference>
<dbReference type="EMBL" id="JADOGI010000003">
    <property type="protein sequence ID" value="MBF8184489.1"/>
    <property type="molecule type" value="Genomic_DNA"/>
</dbReference>
<keyword evidence="2" id="KW-1185">Reference proteome</keyword>
<gene>
    <name evidence="1" type="ORF">ITP53_01755</name>
</gene>